<dbReference type="Gramene" id="TraesLAC5A03G02707340.1">
    <property type="protein sequence ID" value="TraesLAC5A03G02707340.1"/>
    <property type="gene ID" value="TraesLAC5A03G02707340"/>
</dbReference>
<reference evidence="1" key="1">
    <citation type="submission" date="2018-08" db="EMBL/GenBank/DDBJ databases">
        <authorList>
            <person name="Rossello M."/>
        </authorList>
    </citation>
    <scope>NUCLEOTIDE SEQUENCE [LARGE SCALE GENOMIC DNA]</scope>
    <source>
        <strain evidence="1">cv. Chinese Spring</strain>
    </source>
</reference>
<accession>A0A3B6KP99</accession>
<evidence type="ECO:0000313" key="1">
    <source>
        <dbReference type="EnsemblPlants" id="TraesCS5A02G458400.1"/>
    </source>
</evidence>
<dbReference type="Gramene" id="TraesJAG5A03G02754650.1">
    <property type="protein sequence ID" value="TraesJAG5A03G02754650.1"/>
    <property type="gene ID" value="TraesJAG5A03G02754650"/>
</dbReference>
<dbReference type="Gramene" id="TraesMAC5A03G02751650.1">
    <property type="protein sequence ID" value="TraesMAC5A03G02751650.1"/>
    <property type="gene ID" value="TraesMAC5A03G02751650"/>
</dbReference>
<dbReference type="STRING" id="4565.A0A3B6KP99"/>
<dbReference type="Gramene" id="TraesARI5A03G02795520.1">
    <property type="protein sequence ID" value="TraesARI5A03G02795520.1"/>
    <property type="gene ID" value="TraesARI5A03G02795520"/>
</dbReference>
<proteinExistence type="predicted"/>
<evidence type="ECO:0000313" key="2">
    <source>
        <dbReference type="Proteomes" id="UP000019116"/>
    </source>
</evidence>
<dbReference type="Gramene" id="TraesSYM5A03G02782740.1">
    <property type="protein sequence ID" value="TraesSYM5A03G02782740.1"/>
    <property type="gene ID" value="TraesSYM5A03G02782740"/>
</dbReference>
<dbReference type="Gramene" id="TraesJUL5A03G02772260.1">
    <property type="protein sequence ID" value="TraesJUL5A03G02772260.1"/>
    <property type="gene ID" value="TraesJUL5A03G02772260"/>
</dbReference>
<name>A0A3B6KP99_WHEAT</name>
<dbReference type="AlphaFoldDB" id="A0A3B6KP99"/>
<keyword evidence="2" id="KW-1185">Reference proteome</keyword>
<dbReference type="Gramene" id="TraesCLE_scaffold_064537_01G000100.1">
    <property type="protein sequence ID" value="TraesCLE_scaffold_064537_01G000100.1"/>
    <property type="gene ID" value="TraesCLE_scaffold_064537_01G000100"/>
</dbReference>
<dbReference type="PaxDb" id="4565-Traes_5AL_43C33765C.1"/>
<reference evidence="1" key="2">
    <citation type="submission" date="2018-10" db="UniProtKB">
        <authorList>
            <consortium name="EnsemblPlants"/>
        </authorList>
    </citation>
    <scope>IDENTIFICATION</scope>
</reference>
<protein>
    <submittedName>
        <fullName evidence="1">Uncharacterized protein</fullName>
    </submittedName>
</protein>
<organism evidence="1">
    <name type="scientific">Triticum aestivum</name>
    <name type="common">Wheat</name>
    <dbReference type="NCBI Taxonomy" id="4565"/>
    <lineage>
        <taxon>Eukaryota</taxon>
        <taxon>Viridiplantae</taxon>
        <taxon>Streptophyta</taxon>
        <taxon>Embryophyta</taxon>
        <taxon>Tracheophyta</taxon>
        <taxon>Spermatophyta</taxon>
        <taxon>Magnoliopsida</taxon>
        <taxon>Liliopsida</taxon>
        <taxon>Poales</taxon>
        <taxon>Poaceae</taxon>
        <taxon>BOP clade</taxon>
        <taxon>Pooideae</taxon>
        <taxon>Triticodae</taxon>
        <taxon>Triticeae</taxon>
        <taxon>Triticinae</taxon>
        <taxon>Triticum</taxon>
    </lineage>
</organism>
<dbReference type="Proteomes" id="UP000019116">
    <property type="component" value="Chromosome 5A"/>
</dbReference>
<dbReference type="Gramene" id="TraesCAD_scaffold_041970_01G000100.1">
    <property type="protein sequence ID" value="TraesCAD_scaffold_041970_01G000100.1"/>
    <property type="gene ID" value="TraesCAD_scaffold_041970_01G000100"/>
</dbReference>
<dbReference type="Gramene" id="TraesLDM5A03G02756220.1">
    <property type="protein sequence ID" value="TraesLDM5A03G02756220.1"/>
    <property type="gene ID" value="TraesLDM5A03G02756220"/>
</dbReference>
<dbReference type="Gramene" id="TraesNOR5A03G02777140.1">
    <property type="protein sequence ID" value="TraesNOR5A03G02777140.1"/>
    <property type="gene ID" value="TraesNOR5A03G02777140"/>
</dbReference>
<dbReference type="Gramene" id="TraesWEE_scaffold_050208_01G000100.1">
    <property type="protein sequence ID" value="TraesWEE_scaffold_050208_01G000100.1"/>
    <property type="gene ID" value="TraesWEE_scaffold_050208_01G000100"/>
</dbReference>
<dbReference type="Gramene" id="TraesROB_scaffold_082855_01G000100.1">
    <property type="protein sequence ID" value="TraesROB_scaffold_082855_01G000100.1"/>
    <property type="gene ID" value="TraesROB_scaffold_082855_01G000100"/>
</dbReference>
<sequence length="92" mass="10599">MIWKTVVAWWTKVTNRSWLQSYIQICHFLCIREDLEPWFVGEVTIEGDIKLLFVIASGLPTTEDFEHVTYLEILKAPPIPIGIVSRALPPMS</sequence>
<dbReference type="Gramene" id="TraesCS5A02G458400.1">
    <property type="protein sequence ID" value="TraesCS5A02G458400.1"/>
    <property type="gene ID" value="TraesCS5A02G458400"/>
</dbReference>
<dbReference type="EnsemblPlants" id="TraesCS5A02G458400.1">
    <property type="protein sequence ID" value="TraesCS5A02G458400.1"/>
    <property type="gene ID" value="TraesCS5A02G458400"/>
</dbReference>
<dbReference type="Gramene" id="TraesSTA5A03G02743990.1">
    <property type="protein sequence ID" value="TraesSTA5A03G02743990.1"/>
    <property type="gene ID" value="TraesSTA5A03G02743990"/>
</dbReference>